<dbReference type="HOGENOM" id="CLU_1674951_0_0_11"/>
<dbReference type="EMBL" id="CP006764">
    <property type="protein sequence ID" value="AIT60255.1"/>
    <property type="molecule type" value="Genomic_DNA"/>
</dbReference>
<evidence type="ECO:0000256" key="1">
    <source>
        <dbReference type="SAM" id="MobiDB-lite"/>
    </source>
</evidence>
<organism evidence="2 3">
    <name type="scientific">Corynebacterium doosanense CAU 212 = DSM 45436</name>
    <dbReference type="NCBI Taxonomy" id="558173"/>
    <lineage>
        <taxon>Bacteria</taxon>
        <taxon>Bacillati</taxon>
        <taxon>Actinomycetota</taxon>
        <taxon>Actinomycetes</taxon>
        <taxon>Mycobacteriales</taxon>
        <taxon>Corynebacteriaceae</taxon>
        <taxon>Corynebacterium</taxon>
    </lineage>
</organism>
<reference evidence="2 3" key="1">
    <citation type="submission" date="2013-09" db="EMBL/GenBank/DDBJ databases">
        <title>Complete genome sequence of Corynebacterium doosanense CAU 212(T) (=DSM 45436(T)), isolated from activated sludge.</title>
        <authorList>
            <person name="Schaffert L."/>
            <person name="Albersmeier A."/>
            <person name="Kalinowski J."/>
            <person name="Ruckert C."/>
        </authorList>
    </citation>
    <scope>NUCLEOTIDE SEQUENCE [LARGE SCALE GENOMIC DNA]</scope>
    <source>
        <strain evidence="2 3">CAU 212</strain>
    </source>
</reference>
<keyword evidence="3" id="KW-1185">Reference proteome</keyword>
<protein>
    <submittedName>
        <fullName evidence="2">Uncharacterized protein</fullName>
    </submittedName>
</protein>
<dbReference type="eggNOG" id="ENOG5031JMG">
    <property type="taxonomic scope" value="Bacteria"/>
</dbReference>
<accession>A0A097IDR2</accession>
<dbReference type="KEGG" id="cdo:CDOO_02535"/>
<evidence type="ECO:0000313" key="3">
    <source>
        <dbReference type="Proteomes" id="UP000029914"/>
    </source>
</evidence>
<feature type="region of interest" description="Disordered" evidence="1">
    <location>
        <begin position="137"/>
        <end position="157"/>
    </location>
</feature>
<gene>
    <name evidence="2" type="ORF">CDOO_02535</name>
</gene>
<evidence type="ECO:0000313" key="2">
    <source>
        <dbReference type="EMBL" id="AIT60255.1"/>
    </source>
</evidence>
<name>A0A097IDR2_9CORY</name>
<dbReference type="Proteomes" id="UP000029914">
    <property type="component" value="Chromosome"/>
</dbReference>
<sequence length="157" mass="16995">MNNADAQLINGMPCDEELLEDLGRVQWATARLHFTMRDTLNLLHGEPSDAPFDETLGGVKKTLRKLAASAGATRIVEWADGIGGEAIDVRNAVAHAVTITAEDRRQALITTRKHGGSRLDRDALRETTALLIQAARDLTTARDAEQPTKSQAPKGDS</sequence>
<proteinExistence type="predicted"/>
<dbReference type="AlphaFoldDB" id="A0A097IDR2"/>
<dbReference type="RefSeq" id="WP_018021345.1">
    <property type="nucleotide sequence ID" value="NZ_AQUX01000002.1"/>
</dbReference>